<keyword evidence="6" id="KW-1185">Reference proteome</keyword>
<evidence type="ECO:0000313" key="5">
    <source>
        <dbReference type="EMBL" id="KAJ4461551.1"/>
    </source>
</evidence>
<dbReference type="InterPro" id="IPR000626">
    <property type="entry name" value="Ubiquitin-like_dom"/>
</dbReference>
<sequence length="1074" mass="120876">MPTPAEYDVTARVTELERKSRLTLDRDLIRIVDEATMIATPEFLEQFPADKKEHLLNFLPKFITNIHKRTFVPHLSPRIPDLSERTLEHLVPFHAHIVELAFHYLNGAYWAPFKCMSLIVYSAQTGFYLRYGRGTATRSSLTGLVDLPTLRGIMRPLADLAEVSRYFVQTAMCFFERNRMQILFDKLMTVPQEWNPPACYVKFLIKPFVKYCGLMAPGFLARYAPAIFERVSAFLTGLSEERVKSEEKKCIQTIITDAELILHRVTPDRNAACLQVERLALTVAYKMFTNKQLEKRLMGIKDIADFCYLVPFDTAYKNVYEANYLYKIEALTPPMLVKWLREQRVLELCFGENVHTAILAKSNDVVRFLVKANALTPADVDLMWGNCVGKHETVVQQTVTQLAEMASWLQLPECERLFEHIAQVPLEEMTAPMVRLLKAVTSQALLKGSFDAAKKKGPAKPKLYGVPILWDLVQDACPVSYEVFNTALGALAELFAQTPLHPHRAEFMARCIEGLRAHQTVAPLLRLLHRMAGPFRGHLASTAPGTVSTTPPLALTLPTGIDDGRPGLHQAARGPQRTVLNELETKYHVVDLFIDDLRHYKAAAAELKAKMQIQKQLIAGHVAHGMQISTRLDFMEYFLLNSEAVLTSGHMEALWDLCVLGAFTNDEQRGTLGWFEKILQAGSKVHLAENAAQDLFVDKFGTLPPERITESAFGFCQYCFRLLNQTRGALRAFIPPAPATTSYVTSPAPPTIYQVAGEDLLGVNFIWNMVLGSEAPVAAKARELLIQLHTVFTPEMKAQVGEMRVRFIDRVMKELAEGAQRLQATGPEAPARAAVELRIERCVDLLKTFMEDFEASLTPDRRAALRKHGRGDAITLTVRFYQLADFPLVMNTRDTVTAIKKALADASKVAPELIRLNWGSTELADGTRTIEELHLKERSILNAFRRDPKTLPASAVAPARDPAPTPIPDEESLYYPNSILDAQHYFDQLFGLLNLGSSFAQKAWELLMRMPTNTKMLHTIENIQTQVADWNEILDHRSIFRLTYALQVVDTLVPDDQIRSSGRPLSALRPSLNS</sequence>
<evidence type="ECO:0000259" key="4">
    <source>
        <dbReference type="PROSITE" id="PS50053"/>
    </source>
</evidence>
<name>A0ABQ8UTZ8_9EUKA</name>
<dbReference type="InterPro" id="IPR029071">
    <property type="entry name" value="Ubiquitin-like_domsf"/>
</dbReference>
<keyword evidence="1" id="KW-0645">Protease</keyword>
<dbReference type="PROSITE" id="PS50053">
    <property type="entry name" value="UBIQUITIN_2"/>
    <property type="match status" value="1"/>
</dbReference>
<evidence type="ECO:0000313" key="6">
    <source>
        <dbReference type="Proteomes" id="UP001141327"/>
    </source>
</evidence>
<evidence type="ECO:0000256" key="2">
    <source>
        <dbReference type="ARBA" id="ARBA00022786"/>
    </source>
</evidence>
<proteinExistence type="predicted"/>
<accession>A0ABQ8UTZ8</accession>
<evidence type="ECO:0000256" key="3">
    <source>
        <dbReference type="ARBA" id="ARBA00022801"/>
    </source>
</evidence>
<protein>
    <submittedName>
        <fullName evidence="5">Ubiquitin hydrolase</fullName>
    </submittedName>
</protein>
<comment type="caution">
    <text evidence="5">The sequence shown here is derived from an EMBL/GenBank/DDBJ whole genome shotgun (WGS) entry which is preliminary data.</text>
</comment>
<dbReference type="GO" id="GO:0016787">
    <property type="term" value="F:hydrolase activity"/>
    <property type="evidence" value="ECO:0007669"/>
    <property type="project" value="UniProtKB-KW"/>
</dbReference>
<gene>
    <name evidence="5" type="ORF">PAPYR_2143</name>
</gene>
<keyword evidence="2" id="KW-0833">Ubl conjugation pathway</keyword>
<dbReference type="Proteomes" id="UP001141327">
    <property type="component" value="Unassembled WGS sequence"/>
</dbReference>
<dbReference type="InterPro" id="IPR056850">
    <property type="entry name" value="ARM_UBP34_24_USP9X_Y"/>
</dbReference>
<dbReference type="SUPFAM" id="SSF54236">
    <property type="entry name" value="Ubiquitin-like"/>
    <property type="match status" value="1"/>
</dbReference>
<feature type="domain" description="Ubiquitin-like" evidence="4">
    <location>
        <begin position="874"/>
        <end position="950"/>
    </location>
</feature>
<organism evidence="5 6">
    <name type="scientific">Paratrimastix pyriformis</name>
    <dbReference type="NCBI Taxonomy" id="342808"/>
    <lineage>
        <taxon>Eukaryota</taxon>
        <taxon>Metamonada</taxon>
        <taxon>Preaxostyla</taxon>
        <taxon>Paratrimastigidae</taxon>
        <taxon>Paratrimastix</taxon>
    </lineage>
</organism>
<dbReference type="Gene3D" id="3.10.20.90">
    <property type="entry name" value="Phosphatidylinositol 3-kinase Catalytic Subunit, Chain A, domain 1"/>
    <property type="match status" value="1"/>
</dbReference>
<keyword evidence="3 5" id="KW-0378">Hydrolase</keyword>
<dbReference type="EMBL" id="JAPMOS010000007">
    <property type="protein sequence ID" value="KAJ4461551.1"/>
    <property type="molecule type" value="Genomic_DNA"/>
</dbReference>
<evidence type="ECO:0000256" key="1">
    <source>
        <dbReference type="ARBA" id="ARBA00022670"/>
    </source>
</evidence>
<dbReference type="Pfam" id="PF25010">
    <property type="entry name" value="ARM_UBP24_USP9X-Y"/>
    <property type="match status" value="1"/>
</dbReference>
<reference evidence="5" key="1">
    <citation type="journal article" date="2022" name="bioRxiv">
        <title>Genomics of Preaxostyla Flagellates Illuminates Evolutionary Transitions and the Path Towards Mitochondrial Loss.</title>
        <authorList>
            <person name="Novak L.V.F."/>
            <person name="Treitli S.C."/>
            <person name="Pyrih J."/>
            <person name="Halakuc P."/>
            <person name="Pipaliya S.V."/>
            <person name="Vacek V."/>
            <person name="Brzon O."/>
            <person name="Soukal P."/>
            <person name="Eme L."/>
            <person name="Dacks J.B."/>
            <person name="Karnkowska A."/>
            <person name="Elias M."/>
            <person name="Hampl V."/>
        </authorList>
    </citation>
    <scope>NUCLEOTIDE SEQUENCE</scope>
    <source>
        <strain evidence="5">RCP-MX</strain>
    </source>
</reference>